<protein>
    <submittedName>
        <fullName evidence="1">Uncharacterized protein</fullName>
    </submittedName>
</protein>
<reference evidence="1" key="1">
    <citation type="submission" date="2015-07" db="EMBL/GenBank/DDBJ databases">
        <title>MeaNS - Measles Nucleotide Surveillance Program.</title>
        <authorList>
            <person name="Tran T."/>
            <person name="Druce J."/>
        </authorList>
    </citation>
    <scope>NUCLEOTIDE SEQUENCE</scope>
    <source>
        <strain evidence="1">UCB-OBI-ISO-001</strain>
        <tissue evidence="1">Gonad</tissue>
    </source>
</reference>
<dbReference type="AlphaFoldDB" id="A0A0L8HC01"/>
<name>A0A0L8HC01_OCTBM</name>
<accession>A0A0L8HC01</accession>
<sequence>MIPQKEVSTIQIRAQHRPWVPVWQREGPNLPLLLQPTEANVNTLRDYNFLNEPQTSFCQCLCLRLVAG</sequence>
<evidence type="ECO:0000313" key="1">
    <source>
        <dbReference type="EMBL" id="KOF86848.1"/>
    </source>
</evidence>
<organism evidence="1">
    <name type="scientific">Octopus bimaculoides</name>
    <name type="common">California two-spotted octopus</name>
    <dbReference type="NCBI Taxonomy" id="37653"/>
    <lineage>
        <taxon>Eukaryota</taxon>
        <taxon>Metazoa</taxon>
        <taxon>Spiralia</taxon>
        <taxon>Lophotrochozoa</taxon>
        <taxon>Mollusca</taxon>
        <taxon>Cephalopoda</taxon>
        <taxon>Coleoidea</taxon>
        <taxon>Octopodiformes</taxon>
        <taxon>Octopoda</taxon>
        <taxon>Incirrata</taxon>
        <taxon>Octopodidae</taxon>
        <taxon>Octopus</taxon>
    </lineage>
</organism>
<dbReference type="EMBL" id="KQ418555">
    <property type="protein sequence ID" value="KOF86848.1"/>
    <property type="molecule type" value="Genomic_DNA"/>
</dbReference>
<gene>
    <name evidence="1" type="ORF">OCBIM_22017898mg</name>
</gene>
<proteinExistence type="predicted"/>